<dbReference type="GO" id="GO:0010181">
    <property type="term" value="F:FMN binding"/>
    <property type="evidence" value="ECO:0007669"/>
    <property type="project" value="InterPro"/>
</dbReference>
<dbReference type="SUPFAM" id="SSF50475">
    <property type="entry name" value="FMN-binding split barrel"/>
    <property type="match status" value="1"/>
</dbReference>
<dbReference type="InterPro" id="IPR024624">
    <property type="entry name" value="Pyridox_Oxase_Alr4036_FMN-bd"/>
</dbReference>
<dbReference type="AlphaFoldDB" id="A0A1Y2E228"/>
<comment type="caution">
    <text evidence="2">The sequence shown here is derived from an EMBL/GenBank/DDBJ whole genome shotgun (WGS) entry which is preliminary data.</text>
</comment>
<proteinExistence type="predicted"/>
<dbReference type="Proteomes" id="UP000193689">
    <property type="component" value="Unassembled WGS sequence"/>
</dbReference>
<dbReference type="RefSeq" id="XP_040716528.1">
    <property type="nucleotide sequence ID" value="XM_040860195.1"/>
</dbReference>
<dbReference type="PANTHER" id="PTHR28243:SF1">
    <property type="entry name" value="PYRIDOXAMINE 5'-PHOSPHATE OXIDASE ALR4036 FAMILY FMN-BINDING DOMAIN-CONTAINING PROTEIN"/>
    <property type="match status" value="1"/>
</dbReference>
<evidence type="ECO:0000313" key="3">
    <source>
        <dbReference type="Proteomes" id="UP000193689"/>
    </source>
</evidence>
<dbReference type="InterPro" id="IPR012349">
    <property type="entry name" value="Split_barrel_FMN-bd"/>
</dbReference>
<organism evidence="2 3">
    <name type="scientific">Pseudomassariella vexata</name>
    <dbReference type="NCBI Taxonomy" id="1141098"/>
    <lineage>
        <taxon>Eukaryota</taxon>
        <taxon>Fungi</taxon>
        <taxon>Dikarya</taxon>
        <taxon>Ascomycota</taxon>
        <taxon>Pezizomycotina</taxon>
        <taxon>Sordariomycetes</taxon>
        <taxon>Xylariomycetidae</taxon>
        <taxon>Amphisphaeriales</taxon>
        <taxon>Pseudomassariaceae</taxon>
        <taxon>Pseudomassariella</taxon>
    </lineage>
</organism>
<reference evidence="2 3" key="1">
    <citation type="submission" date="2016-07" db="EMBL/GenBank/DDBJ databases">
        <title>Pervasive Adenine N6-methylation of Active Genes in Fungi.</title>
        <authorList>
            <consortium name="DOE Joint Genome Institute"/>
            <person name="Mondo S.J."/>
            <person name="Dannebaum R.O."/>
            <person name="Kuo R.C."/>
            <person name="Labutti K."/>
            <person name="Haridas S."/>
            <person name="Kuo A."/>
            <person name="Salamov A."/>
            <person name="Ahrendt S.R."/>
            <person name="Lipzen A."/>
            <person name="Sullivan W."/>
            <person name="Andreopoulos W.B."/>
            <person name="Clum A."/>
            <person name="Lindquist E."/>
            <person name="Daum C."/>
            <person name="Ramamoorthy G.K."/>
            <person name="Gryganskyi A."/>
            <person name="Culley D."/>
            <person name="Magnuson J.K."/>
            <person name="James T.Y."/>
            <person name="O'Malley M.A."/>
            <person name="Stajich J.E."/>
            <person name="Spatafora J.W."/>
            <person name="Visel A."/>
            <person name="Grigoriev I.V."/>
        </authorList>
    </citation>
    <scope>NUCLEOTIDE SEQUENCE [LARGE SCALE GENOMIC DNA]</scope>
    <source>
        <strain evidence="2 3">CBS 129021</strain>
    </source>
</reference>
<evidence type="ECO:0000259" key="1">
    <source>
        <dbReference type="Pfam" id="PF12766"/>
    </source>
</evidence>
<sequence length="324" mass="36041">MRRLGLTNPLVRRAVQLASHLGSGTIMMSTTTSSASGSAAPWRNLFVEHLEGMKLPEFTLSTVRCVPSSASAGFGVTGGVGDRSVYVPRARTCIFRGMWASLPVNPKNEAELNPEVYESDFPTFTTDVRMDKMAELWGARVDDGKNEWQGTGGGGPVEAVWWAEGPKVQWRVRGRAYVLGPDVETSESGRETREMLRAGMLKRKRQDDGKDGEWSFRREITAHFGNLAPGMRGTFKNPPSGLPIELPFDDGLELGQKVDDLHDETARKNFRVVVIVPYEVDRTDLFGPVRGRRWLYRLTTGGRTEPEMPGGIMEGAWEKVELWP</sequence>
<dbReference type="GeneID" id="63776407"/>
<protein>
    <submittedName>
        <fullName evidence="2">Pyridoxamine 5'-phosphate oxidase-domain-containing protein</fullName>
    </submittedName>
</protein>
<dbReference type="Pfam" id="PF12766">
    <property type="entry name" value="Pyridox_oxase_2"/>
    <property type="match status" value="1"/>
</dbReference>
<dbReference type="OrthoDB" id="5394411at2759"/>
<dbReference type="Gene3D" id="2.30.110.10">
    <property type="entry name" value="Electron Transport, Fmn-binding Protein, Chain A"/>
    <property type="match status" value="1"/>
</dbReference>
<dbReference type="PANTHER" id="PTHR28243">
    <property type="entry name" value="AGL049CP"/>
    <property type="match status" value="1"/>
</dbReference>
<dbReference type="STRING" id="1141098.A0A1Y2E228"/>
<evidence type="ECO:0000313" key="2">
    <source>
        <dbReference type="EMBL" id="ORY65376.1"/>
    </source>
</evidence>
<feature type="domain" description="Pyridoxamine 5'-phosphate oxidase Alr4036 family FMN-binding" evidence="1">
    <location>
        <begin position="40"/>
        <end position="179"/>
    </location>
</feature>
<keyword evidence="3" id="KW-1185">Reference proteome</keyword>
<dbReference type="EMBL" id="MCFJ01000006">
    <property type="protein sequence ID" value="ORY65376.1"/>
    <property type="molecule type" value="Genomic_DNA"/>
</dbReference>
<accession>A0A1Y2E228</accession>
<dbReference type="InParanoid" id="A0A1Y2E228"/>
<name>A0A1Y2E228_9PEZI</name>
<gene>
    <name evidence="2" type="ORF">BCR38DRAFT_432595</name>
</gene>